<organism evidence="3 4">
    <name type="scientific">Cristinia sonorae</name>
    <dbReference type="NCBI Taxonomy" id="1940300"/>
    <lineage>
        <taxon>Eukaryota</taxon>
        <taxon>Fungi</taxon>
        <taxon>Dikarya</taxon>
        <taxon>Basidiomycota</taxon>
        <taxon>Agaricomycotina</taxon>
        <taxon>Agaricomycetes</taxon>
        <taxon>Agaricomycetidae</taxon>
        <taxon>Agaricales</taxon>
        <taxon>Pleurotineae</taxon>
        <taxon>Stephanosporaceae</taxon>
        <taxon>Cristinia</taxon>
    </lineage>
</organism>
<dbReference type="AlphaFoldDB" id="A0A8K0XMP3"/>
<protein>
    <recommendedName>
        <fullName evidence="2">DUF7082 domain-containing protein</fullName>
    </recommendedName>
</protein>
<reference evidence="3" key="1">
    <citation type="journal article" date="2021" name="New Phytol.">
        <title>Evolutionary innovations through gain and loss of genes in the ectomycorrhizal Boletales.</title>
        <authorList>
            <person name="Wu G."/>
            <person name="Miyauchi S."/>
            <person name="Morin E."/>
            <person name="Kuo A."/>
            <person name="Drula E."/>
            <person name="Varga T."/>
            <person name="Kohler A."/>
            <person name="Feng B."/>
            <person name="Cao Y."/>
            <person name="Lipzen A."/>
            <person name="Daum C."/>
            <person name="Hundley H."/>
            <person name="Pangilinan J."/>
            <person name="Johnson J."/>
            <person name="Barry K."/>
            <person name="LaButti K."/>
            <person name="Ng V."/>
            <person name="Ahrendt S."/>
            <person name="Min B."/>
            <person name="Choi I.G."/>
            <person name="Park H."/>
            <person name="Plett J.M."/>
            <person name="Magnuson J."/>
            <person name="Spatafora J.W."/>
            <person name="Nagy L.G."/>
            <person name="Henrissat B."/>
            <person name="Grigoriev I.V."/>
            <person name="Yang Z.L."/>
            <person name="Xu J."/>
            <person name="Martin F.M."/>
        </authorList>
    </citation>
    <scope>NUCLEOTIDE SEQUENCE</scope>
    <source>
        <strain evidence="3">KKN 215</strain>
    </source>
</reference>
<evidence type="ECO:0000313" key="4">
    <source>
        <dbReference type="Proteomes" id="UP000813824"/>
    </source>
</evidence>
<feature type="domain" description="DUF7082" evidence="2">
    <location>
        <begin position="257"/>
        <end position="409"/>
    </location>
</feature>
<accession>A0A8K0XMP3</accession>
<dbReference type="EMBL" id="JAEVFJ010000027">
    <property type="protein sequence ID" value="KAH8093919.1"/>
    <property type="molecule type" value="Genomic_DNA"/>
</dbReference>
<evidence type="ECO:0000313" key="3">
    <source>
        <dbReference type="EMBL" id="KAH8093919.1"/>
    </source>
</evidence>
<sequence length="558" mass="61584">MNSTNWGYGYSGDLRVGNSAADLTAPSIAGPSEPTNYGQFRYDANCLASSHTAQGPPTRFLSSRGFFKVTDFLVLAGNAGWPIHASITFNHRTNEVIFLRLVLGQKALTTSVTQQASGTHGEWHLDAVAPHASDVQHSSLIEIPLTVQALRGSGDVLDSLLIGVFSYNVGHDASVPSSEQHPVRQRSLDGGRSTRPPDLPEIVAGSSSSRPPSASSSTIARSRTHKSVRGVGQKNSQVLMRTRRQEPGEDLGESYRVTFDLLTPLDTMCTDFTDEEITAGRRLVRFTSQIDGTHLRVSCERVRQEEYSEGDAVVSCIYRRDNGKCYFTSVDVICLLEGLVGEAFEIEEKNRIRRNLEGFHPETVSKSRKDSEEFFQQIMEFPSPKPRHIEKDVKVFHWSLLGRALDKIISKYSLYSMPAKLGRHTPRSSPSSDAGVPPAVVPSQPHPDALRETTTVGHDNPFIYTQSQYHAPSGMPYHYGARQPFVNVNQHPGPNPMSWSGSMPYSTPTISPTPSPSSPTLPERQVVHGFGSRWTDDMRRPLTAPNPSLYPYHHTGFS</sequence>
<gene>
    <name evidence="3" type="ORF">BXZ70DRAFT_909035</name>
</gene>
<evidence type="ECO:0000259" key="2">
    <source>
        <dbReference type="Pfam" id="PF23305"/>
    </source>
</evidence>
<dbReference type="InterPro" id="IPR055509">
    <property type="entry name" value="DUF7082"/>
</dbReference>
<feature type="compositionally biased region" description="Low complexity" evidence="1">
    <location>
        <begin position="206"/>
        <end position="221"/>
    </location>
</feature>
<dbReference type="Proteomes" id="UP000813824">
    <property type="component" value="Unassembled WGS sequence"/>
</dbReference>
<dbReference type="OrthoDB" id="1751210at2759"/>
<feature type="region of interest" description="Disordered" evidence="1">
    <location>
        <begin position="421"/>
        <end position="455"/>
    </location>
</feature>
<dbReference type="PANTHER" id="PTHR39463">
    <property type="entry name" value="MEDUSA"/>
    <property type="match status" value="1"/>
</dbReference>
<proteinExistence type="predicted"/>
<feature type="region of interest" description="Disordered" evidence="1">
    <location>
        <begin position="173"/>
        <end position="236"/>
    </location>
</feature>
<dbReference type="Pfam" id="PF23305">
    <property type="entry name" value="DUF7082"/>
    <property type="match status" value="1"/>
</dbReference>
<comment type="caution">
    <text evidence="3">The sequence shown here is derived from an EMBL/GenBank/DDBJ whole genome shotgun (WGS) entry which is preliminary data.</text>
</comment>
<name>A0A8K0XMP3_9AGAR</name>
<evidence type="ECO:0000256" key="1">
    <source>
        <dbReference type="SAM" id="MobiDB-lite"/>
    </source>
</evidence>
<dbReference type="PANTHER" id="PTHR39463:SF1">
    <property type="entry name" value="MEDUSA"/>
    <property type="match status" value="1"/>
</dbReference>
<dbReference type="GO" id="GO:0005634">
    <property type="term" value="C:nucleus"/>
    <property type="evidence" value="ECO:0007669"/>
    <property type="project" value="TreeGrafter"/>
</dbReference>
<keyword evidence="4" id="KW-1185">Reference proteome</keyword>